<sequence length="110" mass="12702">MADPRIKQFRIKTGVLKRTCKEKISYEKEAEQIQEKIAKMQEEGQDVYYIKKQDQLLQETLTVIPDCQKRLNAAYHDLKALVDTETELEEAEEYQAAKVTVEESAGHITA</sequence>
<dbReference type="PANTHER" id="PTHR21500">
    <property type="entry name" value="TUBULIN-SPECIFIC CHAPERONE A"/>
    <property type="match status" value="1"/>
</dbReference>
<dbReference type="PANTHER" id="PTHR21500:SF0">
    <property type="entry name" value="TUBULIN-SPECIFIC CHAPERONE A"/>
    <property type="match status" value="1"/>
</dbReference>
<comment type="subunit">
    <text evidence="5 6">Supercomplex made of cofactors A to E. Cofactors A and D function by capturing and stabilizing tubulin in a quasi-native conformation. Cofactor E binds to the cofactor D-tubulin complex; interaction with cofactor C then causes the release of tubulin polypeptides that are committed to the native state.</text>
</comment>
<gene>
    <name evidence="8" type="ORF">SK128_011441</name>
</gene>
<comment type="subcellular location">
    <subcellularLocation>
        <location evidence="6">Cytoplasm</location>
        <location evidence="6">Cytoskeleton</location>
    </subcellularLocation>
</comment>
<dbReference type="AlphaFoldDB" id="A0AAN8XNQ9"/>
<evidence type="ECO:0000256" key="7">
    <source>
        <dbReference type="SAM" id="Coils"/>
    </source>
</evidence>
<dbReference type="Proteomes" id="UP001381693">
    <property type="component" value="Unassembled WGS sequence"/>
</dbReference>
<name>A0AAN8XNQ9_HALRR</name>
<dbReference type="Gene3D" id="1.20.58.90">
    <property type="match status" value="1"/>
</dbReference>
<dbReference type="SUPFAM" id="SSF46988">
    <property type="entry name" value="Tubulin chaperone cofactor A"/>
    <property type="match status" value="1"/>
</dbReference>
<dbReference type="GO" id="GO:0048487">
    <property type="term" value="F:beta-tubulin binding"/>
    <property type="evidence" value="ECO:0007669"/>
    <property type="project" value="InterPro"/>
</dbReference>
<reference evidence="8 9" key="1">
    <citation type="submission" date="2023-11" db="EMBL/GenBank/DDBJ databases">
        <title>Halocaridina rubra genome assembly.</title>
        <authorList>
            <person name="Smith C."/>
        </authorList>
    </citation>
    <scope>NUCLEOTIDE SEQUENCE [LARGE SCALE GENOMIC DNA]</scope>
    <source>
        <strain evidence="8">EP-1</strain>
        <tissue evidence="8">Whole</tissue>
    </source>
</reference>
<comment type="function">
    <text evidence="1">Tubulin-folding protein; involved in the early step of the tubulin folding pathway.</text>
</comment>
<dbReference type="GO" id="GO:0007023">
    <property type="term" value="P:post-chaperonin tubulin folding pathway"/>
    <property type="evidence" value="ECO:0007669"/>
    <property type="project" value="UniProtKB-UniRule"/>
</dbReference>
<protein>
    <recommendedName>
        <fullName evidence="3 6">Tubulin-specific chaperone A</fullName>
    </recommendedName>
</protein>
<comment type="caution">
    <text evidence="8">The sequence shown here is derived from an EMBL/GenBank/DDBJ whole genome shotgun (WGS) entry which is preliminary data.</text>
</comment>
<dbReference type="GO" id="GO:0005829">
    <property type="term" value="C:cytosol"/>
    <property type="evidence" value="ECO:0007669"/>
    <property type="project" value="TreeGrafter"/>
</dbReference>
<keyword evidence="6" id="KW-0206">Cytoskeleton</keyword>
<comment type="similarity">
    <text evidence="2 6">Belongs to the TBCA family.</text>
</comment>
<evidence type="ECO:0000256" key="6">
    <source>
        <dbReference type="RuleBase" id="RU364030"/>
    </source>
</evidence>
<organism evidence="8 9">
    <name type="scientific">Halocaridina rubra</name>
    <name type="common">Hawaiian red shrimp</name>
    <dbReference type="NCBI Taxonomy" id="373956"/>
    <lineage>
        <taxon>Eukaryota</taxon>
        <taxon>Metazoa</taxon>
        <taxon>Ecdysozoa</taxon>
        <taxon>Arthropoda</taxon>
        <taxon>Crustacea</taxon>
        <taxon>Multicrustacea</taxon>
        <taxon>Malacostraca</taxon>
        <taxon>Eumalacostraca</taxon>
        <taxon>Eucarida</taxon>
        <taxon>Decapoda</taxon>
        <taxon>Pleocyemata</taxon>
        <taxon>Caridea</taxon>
        <taxon>Atyoidea</taxon>
        <taxon>Atyidae</taxon>
        <taxon>Halocaridina</taxon>
    </lineage>
</organism>
<dbReference type="InterPro" id="IPR036126">
    <property type="entry name" value="TBCA_sf"/>
</dbReference>
<dbReference type="GO" id="GO:0007021">
    <property type="term" value="P:tubulin complex assembly"/>
    <property type="evidence" value="ECO:0007669"/>
    <property type="project" value="UniProtKB-UniRule"/>
</dbReference>
<accession>A0AAN8XNQ9</accession>
<keyword evidence="6" id="KW-0493">Microtubule</keyword>
<evidence type="ECO:0000256" key="4">
    <source>
        <dbReference type="ARBA" id="ARBA00023186"/>
    </source>
</evidence>
<evidence type="ECO:0000256" key="3">
    <source>
        <dbReference type="ARBA" id="ARBA00015002"/>
    </source>
</evidence>
<keyword evidence="4 6" id="KW-0143">Chaperone</keyword>
<keyword evidence="6" id="KW-0963">Cytoplasm</keyword>
<keyword evidence="9" id="KW-1185">Reference proteome</keyword>
<keyword evidence="7" id="KW-0175">Coiled coil</keyword>
<dbReference type="GO" id="GO:0005874">
    <property type="term" value="C:microtubule"/>
    <property type="evidence" value="ECO:0007669"/>
    <property type="project" value="UniProtKB-KW"/>
</dbReference>
<proteinExistence type="inferred from homology"/>
<dbReference type="Pfam" id="PF02970">
    <property type="entry name" value="TBCA"/>
    <property type="match status" value="1"/>
</dbReference>
<evidence type="ECO:0000256" key="5">
    <source>
        <dbReference type="ARBA" id="ARBA00026055"/>
    </source>
</evidence>
<feature type="coiled-coil region" evidence="7">
    <location>
        <begin position="16"/>
        <end position="43"/>
    </location>
</feature>
<evidence type="ECO:0000313" key="9">
    <source>
        <dbReference type="Proteomes" id="UP001381693"/>
    </source>
</evidence>
<dbReference type="EMBL" id="JAXCGZ010003852">
    <property type="protein sequence ID" value="KAK7082919.1"/>
    <property type="molecule type" value="Genomic_DNA"/>
</dbReference>
<evidence type="ECO:0000313" key="8">
    <source>
        <dbReference type="EMBL" id="KAK7082919.1"/>
    </source>
</evidence>
<dbReference type="InterPro" id="IPR004226">
    <property type="entry name" value="TBCA"/>
</dbReference>
<evidence type="ECO:0000256" key="2">
    <source>
        <dbReference type="ARBA" id="ARBA00006806"/>
    </source>
</evidence>
<evidence type="ECO:0000256" key="1">
    <source>
        <dbReference type="ARBA" id="ARBA00003046"/>
    </source>
</evidence>